<dbReference type="AlphaFoldDB" id="A0A0E2BV51"/>
<reference evidence="1" key="1">
    <citation type="submission" date="2012-10" db="EMBL/GenBank/DDBJ databases">
        <authorList>
            <person name="Harkins D.M."/>
            <person name="Durkin A.S."/>
            <person name="Brinkac L.M."/>
            <person name="Haft D.H."/>
            <person name="Selengut J.D."/>
            <person name="Sanka R."/>
            <person name="DePew J."/>
            <person name="Purushe J."/>
            <person name="Matthias M.A."/>
            <person name="Vinetz J.M."/>
            <person name="Sutton G.G."/>
            <person name="Nierman W.C."/>
            <person name="Fouts D.E."/>
        </authorList>
    </citation>
    <scope>NUCLEOTIDE SEQUENCE [LARGE SCALE GENOMIC DNA]</scope>
    <source>
        <strain evidence="1">MOR084</strain>
    </source>
</reference>
<keyword evidence="2" id="KW-1185">Reference proteome</keyword>
<evidence type="ECO:0000313" key="1">
    <source>
        <dbReference type="EMBL" id="EKO35418.1"/>
    </source>
</evidence>
<dbReference type="RefSeq" id="WP_004484294.1">
    <property type="nucleotide sequence ID" value="NZ_AHON02000013.1"/>
</dbReference>
<name>A0A0E2BV51_9LEPT</name>
<proteinExistence type="predicted"/>
<gene>
    <name evidence="1" type="ORF">LEP1GSC179_1208</name>
</gene>
<evidence type="ECO:0000313" key="2">
    <source>
        <dbReference type="Proteomes" id="UP000006329"/>
    </source>
</evidence>
<sequence>MNLLKHILKRPDLPLHSIEATQISGLKKSETYESLSELRGSGFLVFLNGFYFLNPDMLDKHGFLRKGSLKEQILRLMLSRPETTWSITEITLVLVSNHQKIKKAIHKLCSDGLLDCIFLLGNSKAFRLKPDFRPKQNDKALLLERIEQYGG</sequence>
<protein>
    <submittedName>
        <fullName evidence="1">Uncharacterized protein</fullName>
    </submittedName>
</protein>
<dbReference type="EMBL" id="AHON02000013">
    <property type="protein sequence ID" value="EKO35418.1"/>
    <property type="molecule type" value="Genomic_DNA"/>
</dbReference>
<accession>A0A0E2BV51</accession>
<organism evidence="1 2">
    <name type="scientific">Leptospira santarosai str. MOR084</name>
    <dbReference type="NCBI Taxonomy" id="1049984"/>
    <lineage>
        <taxon>Bacteria</taxon>
        <taxon>Pseudomonadati</taxon>
        <taxon>Spirochaetota</taxon>
        <taxon>Spirochaetia</taxon>
        <taxon>Leptospirales</taxon>
        <taxon>Leptospiraceae</taxon>
        <taxon>Leptospira</taxon>
    </lineage>
</organism>
<comment type="caution">
    <text evidence="1">The sequence shown here is derived from an EMBL/GenBank/DDBJ whole genome shotgun (WGS) entry which is preliminary data.</text>
</comment>
<dbReference type="Proteomes" id="UP000006329">
    <property type="component" value="Unassembled WGS sequence"/>
</dbReference>